<dbReference type="GO" id="GO:0000166">
    <property type="term" value="F:nucleotide binding"/>
    <property type="evidence" value="ECO:0007669"/>
    <property type="project" value="InterPro"/>
</dbReference>
<reference evidence="13" key="1">
    <citation type="submission" date="2023-07" db="EMBL/GenBank/DDBJ databases">
        <title>Chromosome-level genome assembly of Artemia franciscana.</title>
        <authorList>
            <person name="Jo E."/>
        </authorList>
    </citation>
    <scope>NUCLEOTIDE SEQUENCE</scope>
    <source>
        <tissue evidence="13">Whole body</tissue>
    </source>
</reference>
<evidence type="ECO:0000256" key="1">
    <source>
        <dbReference type="ARBA" id="ARBA00010928"/>
    </source>
</evidence>
<evidence type="ECO:0000256" key="7">
    <source>
        <dbReference type="ARBA" id="ARBA00042988"/>
    </source>
</evidence>
<keyword evidence="14" id="KW-1185">Reference proteome</keyword>
<proteinExistence type="inferred from homology"/>
<dbReference type="PANTHER" id="PTHR22604">
    <property type="entry name" value="OXIDOREDUCTASES"/>
    <property type="match status" value="1"/>
</dbReference>
<protein>
    <recommendedName>
        <fullName evidence="5">Trans-1,2-dihydrobenzene-1,2-diol dehydrogenase</fullName>
        <ecNumber evidence="4">1.1.1.179</ecNumber>
        <ecNumber evidence="3">1.3.1.20</ecNumber>
    </recommendedName>
    <alternativeName>
        <fullName evidence="8">D-xylose 1-dehydrogenase</fullName>
    </alternativeName>
    <alternativeName>
        <fullName evidence="7">D-xylose-NADP dehydrogenase</fullName>
    </alternativeName>
    <alternativeName>
        <fullName evidence="6">Dimeric dihydrodiol dehydrogenase</fullName>
    </alternativeName>
</protein>
<comment type="catalytic activity">
    <reaction evidence="10">
        <text>D-xylose + NADP(+) = D-xylono-1,5-lactone + NADPH + H(+)</text>
        <dbReference type="Rhea" id="RHEA:22000"/>
        <dbReference type="ChEBI" id="CHEBI:15378"/>
        <dbReference type="ChEBI" id="CHEBI:15867"/>
        <dbReference type="ChEBI" id="CHEBI:53455"/>
        <dbReference type="ChEBI" id="CHEBI:57783"/>
        <dbReference type="ChEBI" id="CHEBI:58349"/>
        <dbReference type="EC" id="1.1.1.179"/>
    </reaction>
</comment>
<evidence type="ECO:0000256" key="3">
    <source>
        <dbReference type="ARBA" id="ARBA00038853"/>
    </source>
</evidence>
<dbReference type="Gene3D" id="3.40.50.720">
    <property type="entry name" value="NAD(P)-binding Rossmann-like Domain"/>
    <property type="match status" value="1"/>
</dbReference>
<dbReference type="EC" id="1.3.1.20" evidence="3"/>
<evidence type="ECO:0000256" key="2">
    <source>
        <dbReference type="ARBA" id="ARBA00023002"/>
    </source>
</evidence>
<evidence type="ECO:0000256" key="6">
    <source>
        <dbReference type="ARBA" id="ARBA00042926"/>
    </source>
</evidence>
<dbReference type="AlphaFoldDB" id="A0AA88H703"/>
<feature type="domain" description="GFO/IDH/MocA-like oxidoreductase" evidence="12">
    <location>
        <begin position="133"/>
        <end position="247"/>
    </location>
</feature>
<organism evidence="13 14">
    <name type="scientific">Artemia franciscana</name>
    <name type="common">Brine shrimp</name>
    <name type="synonym">Artemia sanfranciscana</name>
    <dbReference type="NCBI Taxonomy" id="6661"/>
    <lineage>
        <taxon>Eukaryota</taxon>
        <taxon>Metazoa</taxon>
        <taxon>Ecdysozoa</taxon>
        <taxon>Arthropoda</taxon>
        <taxon>Crustacea</taxon>
        <taxon>Branchiopoda</taxon>
        <taxon>Anostraca</taxon>
        <taxon>Artemiidae</taxon>
        <taxon>Artemia</taxon>
    </lineage>
</organism>
<evidence type="ECO:0000313" key="13">
    <source>
        <dbReference type="EMBL" id="KAK2704719.1"/>
    </source>
</evidence>
<gene>
    <name evidence="13" type="ORF">QYM36_016933</name>
</gene>
<comment type="caution">
    <text evidence="13">The sequence shown here is derived from an EMBL/GenBank/DDBJ whole genome shotgun (WGS) entry which is preliminary data.</text>
</comment>
<dbReference type="InterPro" id="IPR000683">
    <property type="entry name" value="Gfo/Idh/MocA-like_OxRdtase_N"/>
</dbReference>
<dbReference type="EMBL" id="JAVRJZ010000021">
    <property type="protein sequence ID" value="KAK2704719.1"/>
    <property type="molecule type" value="Genomic_DNA"/>
</dbReference>
<keyword evidence="2" id="KW-0560">Oxidoreductase</keyword>
<dbReference type="PANTHER" id="PTHR22604:SF105">
    <property type="entry name" value="TRANS-1,2-DIHYDROBENZENE-1,2-DIOL DEHYDROGENASE"/>
    <property type="match status" value="1"/>
</dbReference>
<dbReference type="EC" id="1.1.1.179" evidence="4"/>
<comment type="similarity">
    <text evidence="1">Belongs to the Gfo/Idh/MocA family.</text>
</comment>
<evidence type="ECO:0000259" key="12">
    <source>
        <dbReference type="Pfam" id="PF22725"/>
    </source>
</evidence>
<evidence type="ECO:0000256" key="4">
    <source>
        <dbReference type="ARBA" id="ARBA00038984"/>
    </source>
</evidence>
<dbReference type="GO" id="GO:0047837">
    <property type="term" value="F:D-xylose 1-dehydrogenase (NADP+) activity"/>
    <property type="evidence" value="ECO:0007669"/>
    <property type="project" value="UniProtKB-EC"/>
</dbReference>
<feature type="domain" description="Gfo/Idh/MocA-like oxidoreductase N-terminal" evidence="11">
    <location>
        <begin position="3"/>
        <end position="122"/>
    </location>
</feature>
<dbReference type="Gene3D" id="3.30.360.10">
    <property type="entry name" value="Dihydrodipicolinate Reductase, domain 2"/>
    <property type="match status" value="1"/>
</dbReference>
<evidence type="ECO:0000256" key="5">
    <source>
        <dbReference type="ARBA" id="ARBA00040603"/>
    </source>
</evidence>
<sequence>MKLRWGIISAGKISQDFCAALQLLSKEDHEIIAIAARNLDDAKSLGLQYSVKYCYSDYKEVAQNPEVDAVYIGSINTTHYELARMMLEHGKPVLCEKPLCLNLKQTEALCEFAKKNKVFLMEALWVRLFPAMLHLRKELDNKTVGEVSQVIVSFGVQIQHVERVKKKQLGGGATLDIGIYCAQLASFAYGSETPLKIVTTGHLNEFGVDESSTSVLTYSGNRTATLIMSTKVDLPNEGLIIGDKGTIKVPFRFWCPTAIVTPDKRYDFPLPPSDHKYNFHNSNGLCYEAEHVRQCLNEGLIESPVVPHSETLLLAKILESIRSQVGVHYPEDDKEY</sequence>
<dbReference type="Proteomes" id="UP001187531">
    <property type="component" value="Unassembled WGS sequence"/>
</dbReference>
<name>A0AA88H703_ARTSF</name>
<evidence type="ECO:0000256" key="10">
    <source>
        <dbReference type="ARBA" id="ARBA00049233"/>
    </source>
</evidence>
<dbReference type="Pfam" id="PF22725">
    <property type="entry name" value="GFO_IDH_MocA_C3"/>
    <property type="match status" value="1"/>
</dbReference>
<accession>A0AA88H703</accession>
<dbReference type="Pfam" id="PF01408">
    <property type="entry name" value="GFO_IDH_MocA"/>
    <property type="match status" value="1"/>
</dbReference>
<comment type="catalytic activity">
    <reaction evidence="9">
        <text>(1R,2R)-1,2-dihydrobenzene-1,2-diol + NADP(+) = catechol + NADPH + H(+)</text>
        <dbReference type="Rhea" id="RHEA:16729"/>
        <dbReference type="ChEBI" id="CHEBI:10702"/>
        <dbReference type="ChEBI" id="CHEBI:15378"/>
        <dbReference type="ChEBI" id="CHEBI:18135"/>
        <dbReference type="ChEBI" id="CHEBI:57783"/>
        <dbReference type="ChEBI" id="CHEBI:58349"/>
        <dbReference type="EC" id="1.3.1.20"/>
    </reaction>
</comment>
<evidence type="ECO:0000256" key="9">
    <source>
        <dbReference type="ARBA" id="ARBA00047423"/>
    </source>
</evidence>
<dbReference type="InterPro" id="IPR036291">
    <property type="entry name" value="NAD(P)-bd_dom_sf"/>
</dbReference>
<dbReference type="InterPro" id="IPR050984">
    <property type="entry name" value="Gfo/Idh/MocA_domain"/>
</dbReference>
<evidence type="ECO:0000259" key="11">
    <source>
        <dbReference type="Pfam" id="PF01408"/>
    </source>
</evidence>
<evidence type="ECO:0000313" key="14">
    <source>
        <dbReference type="Proteomes" id="UP001187531"/>
    </source>
</evidence>
<dbReference type="GO" id="GO:0047115">
    <property type="term" value="F:trans-1,2-dihydrobenzene-1,2-diol dehydrogenase activity"/>
    <property type="evidence" value="ECO:0007669"/>
    <property type="project" value="UniProtKB-EC"/>
</dbReference>
<evidence type="ECO:0000256" key="8">
    <source>
        <dbReference type="ARBA" id="ARBA00043025"/>
    </source>
</evidence>
<dbReference type="SUPFAM" id="SSF55347">
    <property type="entry name" value="Glyceraldehyde-3-phosphate dehydrogenase-like, C-terminal domain"/>
    <property type="match status" value="1"/>
</dbReference>
<dbReference type="InterPro" id="IPR055170">
    <property type="entry name" value="GFO_IDH_MocA-like_dom"/>
</dbReference>
<dbReference type="SUPFAM" id="SSF51735">
    <property type="entry name" value="NAD(P)-binding Rossmann-fold domains"/>
    <property type="match status" value="1"/>
</dbReference>